<accession>A0A7L5DP08</accession>
<dbReference type="InterPro" id="IPR051396">
    <property type="entry name" value="Bact_Antivir_Def_Nuclease"/>
</dbReference>
<dbReference type="InterPro" id="IPR027417">
    <property type="entry name" value="P-loop_NTPase"/>
</dbReference>
<evidence type="ECO:0000313" key="3">
    <source>
        <dbReference type="Proteomes" id="UP000501128"/>
    </source>
</evidence>
<organism evidence="2 3">
    <name type="scientific">Spirosoma rhododendri</name>
    <dbReference type="NCBI Taxonomy" id="2728024"/>
    <lineage>
        <taxon>Bacteria</taxon>
        <taxon>Pseudomonadati</taxon>
        <taxon>Bacteroidota</taxon>
        <taxon>Cytophagia</taxon>
        <taxon>Cytophagales</taxon>
        <taxon>Cytophagaceae</taxon>
        <taxon>Spirosoma</taxon>
    </lineage>
</organism>
<evidence type="ECO:0000313" key="2">
    <source>
        <dbReference type="EMBL" id="QJD78218.1"/>
    </source>
</evidence>
<sequence>MKITEIKIDDYRQFKNIKFDFTYPEGHAKAGEPLEKVCFIGQSGTGKTTLLNIIWSFFVIGDDGYQIYSRKQLNRSTSVEPYRIFENVVVTAESNKNSVVLDNSLFENYKDNLFENMSIVASSVEWILKENIREDIENSRKLCLYVDDSSINHSYTLTANRIDNDFGSNNFVVNSNDIFLANEKREEAISKLSKSKIVALQSSDSRYLWSYILSDIDRYDENLKKIAIDLIQKNGSFSPNRLADKLSKWQEENPNPKVDIADNCLNPILSKFFLEVDIEGTEAPIVIKTKDGTSLTYNTLSTGTKQLLVTAIAIYKSQIESGVILFDEPERSLFPDIQRELVKYYTSLAPKAQFFYATHSPIIAAAFEPCERFILYFDENGQVKFHRGVAPEGDDPNDILRQDFDMSELMLEKGVKEYERYRRLGMEIREEANAEKKNQLIAERLELGNRYNFAGRNA</sequence>
<reference evidence="2 3" key="1">
    <citation type="submission" date="2020-04" db="EMBL/GenBank/DDBJ databases">
        <title>Genome sequencing of novel species.</title>
        <authorList>
            <person name="Heo J."/>
            <person name="Kim S.-J."/>
            <person name="Kim J.-S."/>
            <person name="Hong S.-B."/>
            <person name="Kwon S.-W."/>
        </authorList>
    </citation>
    <scope>NUCLEOTIDE SEQUENCE [LARGE SCALE GENOMIC DNA]</scope>
    <source>
        <strain evidence="2 3">CJU-R4</strain>
    </source>
</reference>
<evidence type="ECO:0000259" key="1">
    <source>
        <dbReference type="SMART" id="SM00382"/>
    </source>
</evidence>
<proteinExistence type="predicted"/>
<dbReference type="AlphaFoldDB" id="A0A7L5DP08"/>
<dbReference type="EMBL" id="CP051677">
    <property type="protein sequence ID" value="QJD78218.1"/>
    <property type="molecule type" value="Genomic_DNA"/>
</dbReference>
<dbReference type="SUPFAM" id="SSF52540">
    <property type="entry name" value="P-loop containing nucleoside triphosphate hydrolases"/>
    <property type="match status" value="1"/>
</dbReference>
<keyword evidence="3" id="KW-1185">Reference proteome</keyword>
<name>A0A7L5DP08_9BACT</name>
<dbReference type="KEGG" id="srho:HH216_07110"/>
<protein>
    <submittedName>
        <fullName evidence="2">AAA family ATPase</fullName>
    </submittedName>
</protein>
<dbReference type="InterPro" id="IPR041685">
    <property type="entry name" value="AAA_GajA/Old/RecF-like"/>
</dbReference>
<dbReference type="SMART" id="SM00382">
    <property type="entry name" value="AAA"/>
    <property type="match status" value="1"/>
</dbReference>
<dbReference type="PANTHER" id="PTHR43581">
    <property type="entry name" value="ATP/GTP PHOSPHATASE"/>
    <property type="match status" value="1"/>
</dbReference>
<dbReference type="RefSeq" id="WP_169550159.1">
    <property type="nucleotide sequence ID" value="NZ_CP051677.1"/>
</dbReference>
<dbReference type="PANTHER" id="PTHR43581:SF4">
    <property type="entry name" value="ATP_GTP PHOSPHATASE"/>
    <property type="match status" value="1"/>
</dbReference>
<feature type="domain" description="AAA+ ATPase" evidence="1">
    <location>
        <begin position="33"/>
        <end position="381"/>
    </location>
</feature>
<dbReference type="InterPro" id="IPR003593">
    <property type="entry name" value="AAA+_ATPase"/>
</dbReference>
<gene>
    <name evidence="2" type="ORF">HH216_07110</name>
</gene>
<dbReference type="Pfam" id="PF13175">
    <property type="entry name" value="AAA_15"/>
    <property type="match status" value="1"/>
</dbReference>
<dbReference type="Gene3D" id="3.40.50.300">
    <property type="entry name" value="P-loop containing nucleotide triphosphate hydrolases"/>
    <property type="match status" value="1"/>
</dbReference>
<dbReference type="Proteomes" id="UP000501128">
    <property type="component" value="Chromosome"/>
</dbReference>